<evidence type="ECO:0000256" key="4">
    <source>
        <dbReference type="ARBA" id="ARBA00022753"/>
    </source>
</evidence>
<evidence type="ECO:0000256" key="2">
    <source>
        <dbReference type="ARBA" id="ARBA00010704"/>
    </source>
</evidence>
<reference evidence="7" key="1">
    <citation type="submission" date="2018-05" db="EMBL/GenBank/DDBJ databases">
        <title>Draft genome of Mucuna pruriens seed.</title>
        <authorList>
            <person name="Nnadi N.E."/>
            <person name="Vos R."/>
            <person name="Hasami M.H."/>
            <person name="Devisetty U.K."/>
            <person name="Aguiy J.C."/>
        </authorList>
    </citation>
    <scope>NUCLEOTIDE SEQUENCE [LARGE SCALE GENOMIC DNA]</scope>
    <source>
        <strain evidence="7">JCA_2017</strain>
    </source>
</reference>
<dbReference type="GO" id="GO:0032456">
    <property type="term" value="P:endocytic recycling"/>
    <property type="evidence" value="ECO:0007669"/>
    <property type="project" value="InterPro"/>
</dbReference>
<name>A0A371E959_MUCPR</name>
<sequence>MKPVFSEFRPRNYSAEYESHTLPRERASAHPLSAPPPPPPLAQVDVVDCGNTGFFDPLRGTDNDANAAAPDRDNLNEAVDHQPTREWTSFRRLLMQRFPVSKMVSVSSYARNLQQICTWRNWMIHKNLQLRVSRRLLGRKLGLMKNQQDLESVSCVSIILHHLLKEFPIEVVSSSVVQILHLIEFSKDNSFDQHMDYRLLGFRLYERKSLGDVVSAVLNKNQMDNHLSTIWEGVSRRAWNKGVTEVTGDCLFAHP</sequence>
<feature type="compositionally biased region" description="Basic and acidic residues" evidence="6">
    <location>
        <begin position="17"/>
        <end position="28"/>
    </location>
</feature>
<accession>A0A371E959</accession>
<dbReference type="OrthoDB" id="1390338at2759"/>
<dbReference type="PANTHER" id="PTHR13673">
    <property type="entry name" value="ESOPHAGEAL CANCER ASSOCIATED PROTEIN"/>
    <property type="match status" value="1"/>
</dbReference>
<evidence type="ECO:0000313" key="7">
    <source>
        <dbReference type="EMBL" id="RDX62575.1"/>
    </source>
</evidence>
<comment type="subcellular location">
    <subcellularLocation>
        <location evidence="1">Endosome</location>
    </subcellularLocation>
</comment>
<feature type="non-terminal residue" evidence="7">
    <location>
        <position position="1"/>
    </location>
</feature>
<keyword evidence="4" id="KW-0967">Endosome</keyword>
<protein>
    <submittedName>
        <fullName evidence="7">Uncharacterized protein</fullName>
    </submittedName>
</protein>
<dbReference type="GO" id="GO:0015031">
    <property type="term" value="P:protein transport"/>
    <property type="evidence" value="ECO:0007669"/>
    <property type="project" value="UniProtKB-KW"/>
</dbReference>
<comment type="caution">
    <text evidence="7">The sequence shown here is derived from an EMBL/GenBank/DDBJ whole genome shotgun (WGS) entry which is preliminary data.</text>
</comment>
<evidence type="ECO:0000256" key="1">
    <source>
        <dbReference type="ARBA" id="ARBA00004177"/>
    </source>
</evidence>
<dbReference type="Proteomes" id="UP000257109">
    <property type="component" value="Unassembled WGS sequence"/>
</dbReference>
<evidence type="ECO:0000256" key="3">
    <source>
        <dbReference type="ARBA" id="ARBA00022448"/>
    </source>
</evidence>
<dbReference type="PANTHER" id="PTHR13673:SF0">
    <property type="entry name" value="VPS35 ENDOSOMAL PROTEIN-SORTING FACTOR-LIKE"/>
    <property type="match status" value="1"/>
</dbReference>
<keyword evidence="3" id="KW-0813">Transport</keyword>
<evidence type="ECO:0000313" key="8">
    <source>
        <dbReference type="Proteomes" id="UP000257109"/>
    </source>
</evidence>
<keyword evidence="5" id="KW-0653">Protein transport</keyword>
<dbReference type="GO" id="GO:0005768">
    <property type="term" value="C:endosome"/>
    <property type="evidence" value="ECO:0007669"/>
    <property type="project" value="UniProtKB-SubCell"/>
</dbReference>
<comment type="similarity">
    <text evidence="2">Belongs to the VPS35L family.</text>
</comment>
<organism evidence="7 8">
    <name type="scientific">Mucuna pruriens</name>
    <name type="common">Velvet bean</name>
    <name type="synonym">Dolichos pruriens</name>
    <dbReference type="NCBI Taxonomy" id="157652"/>
    <lineage>
        <taxon>Eukaryota</taxon>
        <taxon>Viridiplantae</taxon>
        <taxon>Streptophyta</taxon>
        <taxon>Embryophyta</taxon>
        <taxon>Tracheophyta</taxon>
        <taxon>Spermatophyta</taxon>
        <taxon>Magnoliopsida</taxon>
        <taxon>eudicotyledons</taxon>
        <taxon>Gunneridae</taxon>
        <taxon>Pentapetalae</taxon>
        <taxon>rosids</taxon>
        <taxon>fabids</taxon>
        <taxon>Fabales</taxon>
        <taxon>Fabaceae</taxon>
        <taxon>Papilionoideae</taxon>
        <taxon>50 kb inversion clade</taxon>
        <taxon>NPAAA clade</taxon>
        <taxon>indigoferoid/millettioid clade</taxon>
        <taxon>Phaseoleae</taxon>
        <taxon>Mucuna</taxon>
    </lineage>
</organism>
<dbReference type="STRING" id="157652.A0A371E959"/>
<dbReference type="AlphaFoldDB" id="A0A371E959"/>
<keyword evidence="8" id="KW-1185">Reference proteome</keyword>
<gene>
    <name evidence="7" type="ORF">CR513_59080</name>
</gene>
<evidence type="ECO:0000256" key="5">
    <source>
        <dbReference type="ARBA" id="ARBA00022927"/>
    </source>
</evidence>
<proteinExistence type="inferred from homology"/>
<feature type="region of interest" description="Disordered" evidence="6">
    <location>
        <begin position="16"/>
        <end position="40"/>
    </location>
</feature>
<dbReference type="EMBL" id="QJKJ01015407">
    <property type="protein sequence ID" value="RDX62575.1"/>
    <property type="molecule type" value="Genomic_DNA"/>
</dbReference>
<evidence type="ECO:0000256" key="6">
    <source>
        <dbReference type="SAM" id="MobiDB-lite"/>
    </source>
</evidence>
<dbReference type="InterPro" id="IPR029705">
    <property type="entry name" value="VPS35L"/>
</dbReference>